<dbReference type="GO" id="GO:0005886">
    <property type="term" value="C:plasma membrane"/>
    <property type="evidence" value="ECO:0007669"/>
    <property type="project" value="UniProtKB-ARBA"/>
</dbReference>
<evidence type="ECO:0000256" key="6">
    <source>
        <dbReference type="SAM" id="Phobius"/>
    </source>
</evidence>
<dbReference type="Proteomes" id="UP001054252">
    <property type="component" value="Unassembled WGS sequence"/>
</dbReference>
<keyword evidence="2" id="KW-0813">Transport</keyword>
<feature type="domain" description="ABC-2 type transporter transmembrane" evidence="7">
    <location>
        <begin position="213"/>
        <end position="427"/>
    </location>
</feature>
<evidence type="ECO:0000256" key="2">
    <source>
        <dbReference type="ARBA" id="ARBA00022448"/>
    </source>
</evidence>
<reference evidence="8 9" key="1">
    <citation type="journal article" date="2021" name="Commun. Biol.">
        <title>The genome of Shorea leprosula (Dipterocarpaceae) highlights the ecological relevance of drought in aseasonal tropical rainforests.</title>
        <authorList>
            <person name="Ng K.K.S."/>
            <person name="Kobayashi M.J."/>
            <person name="Fawcett J.A."/>
            <person name="Hatakeyama M."/>
            <person name="Paape T."/>
            <person name="Ng C.H."/>
            <person name="Ang C.C."/>
            <person name="Tnah L.H."/>
            <person name="Lee C.T."/>
            <person name="Nishiyama T."/>
            <person name="Sese J."/>
            <person name="O'Brien M.J."/>
            <person name="Copetti D."/>
            <person name="Mohd Noor M.I."/>
            <person name="Ong R.C."/>
            <person name="Putra M."/>
            <person name="Sireger I.Z."/>
            <person name="Indrioko S."/>
            <person name="Kosugi Y."/>
            <person name="Izuno A."/>
            <person name="Isagi Y."/>
            <person name="Lee S.L."/>
            <person name="Shimizu K.K."/>
        </authorList>
    </citation>
    <scope>NUCLEOTIDE SEQUENCE [LARGE SCALE GENOMIC DNA]</scope>
    <source>
        <strain evidence="8">214</strain>
    </source>
</reference>
<protein>
    <recommendedName>
        <fullName evidence="7">ABC-2 type transporter transmembrane domain-containing protein</fullName>
    </recommendedName>
</protein>
<dbReference type="EMBL" id="BPVZ01000005">
    <property type="protein sequence ID" value="GKU91189.1"/>
    <property type="molecule type" value="Genomic_DNA"/>
</dbReference>
<dbReference type="InterPro" id="IPR013525">
    <property type="entry name" value="ABC2_TM"/>
</dbReference>
<dbReference type="Pfam" id="PF01061">
    <property type="entry name" value="ABC2_membrane"/>
    <property type="match status" value="1"/>
</dbReference>
<evidence type="ECO:0000313" key="9">
    <source>
        <dbReference type="Proteomes" id="UP001054252"/>
    </source>
</evidence>
<sequence length="460" mass="52547">MVGADFNVQSNSELRYAKDAAAVEYFQQWSAIERLPIFEGLRSSLFDNDRGKQVIDITKLGSLERHIFVEKLIKHIQNDNLQSLRNIRTRIDKAVDEQVAKSTCFSWMVLILLKPGGHVIYSGSLGENSSNVIEYFEGISGVPKIRKNHNPASWILEVTSPSTEAELGVDFAQIYKGSAFFERSQELVRQLSTPPPGSIELNFPTLFAQNGWEQFKSCLWKQNLSYWRNPSYNLTRITHALVTSLIFGILFRGQGKKLNDQQDVFNVVGSVHASMIFMAINNCQAVLPHVARERSVMYRERFAGMYSAWAYAFALVVVEVPYILVQSVGYVIVAYSLIGYYRSAYKVLWYFYAIFSALLCYNYMGMALISLTPNFIVATIFASMFFRLTNIFSGLTIPQPQIPRWWIWLYYLVPTSWTLKGLLASQYGDIHQEIVALGERTTVDSFLNDHYGFRRLAMIS</sequence>
<feature type="transmembrane region" description="Helical" evidence="6">
    <location>
        <begin position="308"/>
        <end position="335"/>
    </location>
</feature>
<evidence type="ECO:0000259" key="7">
    <source>
        <dbReference type="Pfam" id="PF01061"/>
    </source>
</evidence>
<evidence type="ECO:0000256" key="3">
    <source>
        <dbReference type="ARBA" id="ARBA00022692"/>
    </source>
</evidence>
<gene>
    <name evidence="8" type="ORF">SLEP1_g5094</name>
</gene>
<evidence type="ECO:0000313" key="8">
    <source>
        <dbReference type="EMBL" id="GKU91189.1"/>
    </source>
</evidence>
<accession>A0AAV5HZ00</accession>
<keyword evidence="9" id="KW-1185">Reference proteome</keyword>
<dbReference type="PANTHER" id="PTHR19241">
    <property type="entry name" value="ATP-BINDING CASSETTE TRANSPORTER"/>
    <property type="match status" value="1"/>
</dbReference>
<dbReference type="AlphaFoldDB" id="A0AAV5HZ00"/>
<keyword evidence="4 6" id="KW-1133">Transmembrane helix</keyword>
<comment type="caution">
    <text evidence="8">The sequence shown here is derived from an EMBL/GenBank/DDBJ whole genome shotgun (WGS) entry which is preliminary data.</text>
</comment>
<feature type="transmembrane region" description="Helical" evidence="6">
    <location>
        <begin position="347"/>
        <end position="369"/>
    </location>
</feature>
<name>A0AAV5HZ00_9ROSI</name>
<comment type="subcellular location">
    <subcellularLocation>
        <location evidence="1">Membrane</location>
        <topology evidence="1">Multi-pass membrane protein</topology>
    </subcellularLocation>
</comment>
<proteinExistence type="predicted"/>
<evidence type="ECO:0000256" key="5">
    <source>
        <dbReference type="ARBA" id="ARBA00023136"/>
    </source>
</evidence>
<feature type="transmembrane region" description="Helical" evidence="6">
    <location>
        <begin position="375"/>
        <end position="397"/>
    </location>
</feature>
<evidence type="ECO:0000256" key="4">
    <source>
        <dbReference type="ARBA" id="ARBA00022989"/>
    </source>
</evidence>
<organism evidence="8 9">
    <name type="scientific">Rubroshorea leprosula</name>
    <dbReference type="NCBI Taxonomy" id="152421"/>
    <lineage>
        <taxon>Eukaryota</taxon>
        <taxon>Viridiplantae</taxon>
        <taxon>Streptophyta</taxon>
        <taxon>Embryophyta</taxon>
        <taxon>Tracheophyta</taxon>
        <taxon>Spermatophyta</taxon>
        <taxon>Magnoliopsida</taxon>
        <taxon>eudicotyledons</taxon>
        <taxon>Gunneridae</taxon>
        <taxon>Pentapetalae</taxon>
        <taxon>rosids</taxon>
        <taxon>malvids</taxon>
        <taxon>Malvales</taxon>
        <taxon>Dipterocarpaceae</taxon>
        <taxon>Rubroshorea</taxon>
    </lineage>
</organism>
<keyword evidence="5 6" id="KW-0472">Membrane</keyword>
<keyword evidence="3 6" id="KW-0812">Transmembrane</keyword>
<evidence type="ECO:0000256" key="1">
    <source>
        <dbReference type="ARBA" id="ARBA00004141"/>
    </source>
</evidence>
<dbReference type="GO" id="GO:0140359">
    <property type="term" value="F:ABC-type transporter activity"/>
    <property type="evidence" value="ECO:0007669"/>
    <property type="project" value="InterPro"/>
</dbReference>